<evidence type="ECO:0000256" key="5">
    <source>
        <dbReference type="ARBA" id="ARBA00023242"/>
    </source>
</evidence>
<comment type="subcellular location">
    <subcellularLocation>
        <location evidence="1">Nucleus</location>
    </subcellularLocation>
</comment>
<proteinExistence type="predicted"/>
<gene>
    <name evidence="7" type="ORF">SLEP1_g17374</name>
</gene>
<evidence type="ECO:0000256" key="3">
    <source>
        <dbReference type="ARBA" id="ARBA00023125"/>
    </source>
</evidence>
<dbReference type="Proteomes" id="UP001054252">
    <property type="component" value="Unassembled WGS sequence"/>
</dbReference>
<evidence type="ECO:0000259" key="6">
    <source>
        <dbReference type="PROSITE" id="PS51005"/>
    </source>
</evidence>
<feature type="domain" description="NAC" evidence="6">
    <location>
        <begin position="11"/>
        <end position="159"/>
    </location>
</feature>
<evidence type="ECO:0000313" key="8">
    <source>
        <dbReference type="Proteomes" id="UP001054252"/>
    </source>
</evidence>
<reference evidence="7 8" key="1">
    <citation type="journal article" date="2021" name="Commun. Biol.">
        <title>The genome of Shorea leprosula (Dipterocarpaceae) highlights the ecological relevance of drought in aseasonal tropical rainforests.</title>
        <authorList>
            <person name="Ng K.K.S."/>
            <person name="Kobayashi M.J."/>
            <person name="Fawcett J.A."/>
            <person name="Hatakeyama M."/>
            <person name="Paape T."/>
            <person name="Ng C.H."/>
            <person name="Ang C.C."/>
            <person name="Tnah L.H."/>
            <person name="Lee C.T."/>
            <person name="Nishiyama T."/>
            <person name="Sese J."/>
            <person name="O'Brien M.J."/>
            <person name="Copetti D."/>
            <person name="Mohd Noor M.I."/>
            <person name="Ong R.C."/>
            <person name="Putra M."/>
            <person name="Sireger I.Z."/>
            <person name="Indrioko S."/>
            <person name="Kosugi Y."/>
            <person name="Izuno A."/>
            <person name="Isagi Y."/>
            <person name="Lee S.L."/>
            <person name="Shimizu K.K."/>
        </authorList>
    </citation>
    <scope>NUCLEOTIDE SEQUENCE [LARGE SCALE GENOMIC DNA]</scope>
    <source>
        <strain evidence="7">214</strain>
    </source>
</reference>
<evidence type="ECO:0000256" key="1">
    <source>
        <dbReference type="ARBA" id="ARBA00004123"/>
    </source>
</evidence>
<accession>A0AAV5IXR9</accession>
<dbReference type="SUPFAM" id="SSF101941">
    <property type="entry name" value="NAC domain"/>
    <property type="match status" value="1"/>
</dbReference>
<keyword evidence="4" id="KW-0804">Transcription</keyword>
<keyword evidence="5" id="KW-0539">Nucleus</keyword>
<dbReference type="GO" id="GO:0005634">
    <property type="term" value="C:nucleus"/>
    <property type="evidence" value="ECO:0007669"/>
    <property type="project" value="UniProtKB-SubCell"/>
</dbReference>
<dbReference type="PROSITE" id="PS51005">
    <property type="entry name" value="NAC"/>
    <property type="match status" value="1"/>
</dbReference>
<dbReference type="PANTHER" id="PTHR31989">
    <property type="entry name" value="NAC DOMAIN-CONTAINING PROTEIN 82-RELATED"/>
    <property type="match status" value="1"/>
</dbReference>
<keyword evidence="8" id="KW-1185">Reference proteome</keyword>
<organism evidence="7 8">
    <name type="scientific">Rubroshorea leprosula</name>
    <dbReference type="NCBI Taxonomy" id="152421"/>
    <lineage>
        <taxon>Eukaryota</taxon>
        <taxon>Viridiplantae</taxon>
        <taxon>Streptophyta</taxon>
        <taxon>Embryophyta</taxon>
        <taxon>Tracheophyta</taxon>
        <taxon>Spermatophyta</taxon>
        <taxon>Magnoliopsida</taxon>
        <taxon>eudicotyledons</taxon>
        <taxon>Gunneridae</taxon>
        <taxon>Pentapetalae</taxon>
        <taxon>rosids</taxon>
        <taxon>malvids</taxon>
        <taxon>Malvales</taxon>
        <taxon>Dipterocarpaceae</taxon>
        <taxon>Rubroshorea</taxon>
    </lineage>
</organism>
<evidence type="ECO:0000256" key="2">
    <source>
        <dbReference type="ARBA" id="ARBA00023015"/>
    </source>
</evidence>
<evidence type="ECO:0000256" key="4">
    <source>
        <dbReference type="ARBA" id="ARBA00023163"/>
    </source>
</evidence>
<keyword evidence="2" id="KW-0805">Transcription regulation</keyword>
<keyword evidence="3" id="KW-0238">DNA-binding</keyword>
<protein>
    <recommendedName>
        <fullName evidence="6">NAC domain-containing protein</fullName>
    </recommendedName>
</protein>
<name>A0AAV5IXR9_9ROSI</name>
<dbReference type="EMBL" id="BPVZ01000023">
    <property type="protein sequence ID" value="GKV05350.1"/>
    <property type="molecule type" value="Genomic_DNA"/>
</dbReference>
<sequence>MQSVDKMKNMNYVGIPFIPADAELIQILHHKITNPNYNHPSIVVADVYKQEPWSLPWDPAENRFFHGNERYYFGKRKGTGRKTKRTLDIGGDLEGAAWRPNQKATPILDEGNGNTIGFVLSLTFFFKNKSRGDWIMHEYLIDDPNSVEEYWFLSRFKYTGKGTPQSMAVSGGLDPLPLIKWQKTIAYVEEPQTLQEAEGLMITEGGSSSSLQLHGLGQDCFSSAGDNNCQLYVDELEAWLENRDFEKDECFTSGSGSGSAQLEGLLEKM</sequence>
<dbReference type="GO" id="GO:0003677">
    <property type="term" value="F:DNA binding"/>
    <property type="evidence" value="ECO:0007669"/>
    <property type="project" value="UniProtKB-KW"/>
</dbReference>
<dbReference type="GO" id="GO:0006355">
    <property type="term" value="P:regulation of DNA-templated transcription"/>
    <property type="evidence" value="ECO:0007669"/>
    <property type="project" value="InterPro"/>
</dbReference>
<dbReference type="Gene3D" id="2.170.150.80">
    <property type="entry name" value="NAC domain"/>
    <property type="match status" value="1"/>
</dbReference>
<dbReference type="InterPro" id="IPR003441">
    <property type="entry name" value="NAC-dom"/>
</dbReference>
<dbReference type="Pfam" id="PF02365">
    <property type="entry name" value="NAM"/>
    <property type="match status" value="1"/>
</dbReference>
<evidence type="ECO:0000313" key="7">
    <source>
        <dbReference type="EMBL" id="GKV05350.1"/>
    </source>
</evidence>
<comment type="caution">
    <text evidence="7">The sequence shown here is derived from an EMBL/GenBank/DDBJ whole genome shotgun (WGS) entry which is preliminary data.</text>
</comment>
<dbReference type="InterPro" id="IPR036093">
    <property type="entry name" value="NAC_dom_sf"/>
</dbReference>
<dbReference type="AlphaFoldDB" id="A0AAV5IXR9"/>